<dbReference type="PROSITE" id="PS00583">
    <property type="entry name" value="PFKB_KINASES_1"/>
    <property type="match status" value="1"/>
</dbReference>
<evidence type="ECO:0000313" key="6">
    <source>
        <dbReference type="Proteomes" id="UP000237347"/>
    </source>
</evidence>
<keyword evidence="3 5" id="KW-0418">Kinase</keyword>
<dbReference type="GO" id="GO:0016798">
    <property type="term" value="F:hydrolase activity, acting on glycosyl bonds"/>
    <property type="evidence" value="ECO:0007669"/>
    <property type="project" value="TreeGrafter"/>
</dbReference>
<dbReference type="SUPFAM" id="SSF53613">
    <property type="entry name" value="Ribokinase-like"/>
    <property type="match status" value="1"/>
</dbReference>
<dbReference type="EMBL" id="PKMF04000384">
    <property type="protein sequence ID" value="KAK7834674.1"/>
    <property type="molecule type" value="Genomic_DNA"/>
</dbReference>
<dbReference type="PANTHER" id="PTHR42909:SF1">
    <property type="entry name" value="CARBOHYDRATE KINASE PFKB DOMAIN-CONTAINING PROTEIN"/>
    <property type="match status" value="1"/>
</dbReference>
<dbReference type="Gene3D" id="3.40.1190.20">
    <property type="match status" value="1"/>
</dbReference>
<dbReference type="InterPro" id="IPR029056">
    <property type="entry name" value="Ribokinase-like"/>
</dbReference>
<evidence type="ECO:0000256" key="3">
    <source>
        <dbReference type="ARBA" id="ARBA00022777"/>
    </source>
</evidence>
<keyword evidence="2" id="KW-0479">Metal-binding</keyword>
<keyword evidence="1" id="KW-0808">Transferase</keyword>
<protein>
    <submittedName>
        <fullName evidence="5">Pseudouridine kinase</fullName>
    </submittedName>
</protein>
<evidence type="ECO:0000256" key="1">
    <source>
        <dbReference type="ARBA" id="ARBA00022679"/>
    </source>
</evidence>
<comment type="caution">
    <text evidence="5">The sequence shown here is derived from an EMBL/GenBank/DDBJ whole genome shotgun (WGS) entry which is preliminary data.</text>
</comment>
<gene>
    <name evidence="5" type="primary">psuK</name>
    <name evidence="5" type="ORF">CFP56_024542</name>
</gene>
<dbReference type="Proteomes" id="UP000237347">
    <property type="component" value="Unassembled WGS sequence"/>
</dbReference>
<dbReference type="InterPro" id="IPR002173">
    <property type="entry name" value="Carboh/pur_kinase_PfkB_CS"/>
</dbReference>
<dbReference type="GO" id="GO:0004730">
    <property type="term" value="F:pseudouridylate synthase activity"/>
    <property type="evidence" value="ECO:0007669"/>
    <property type="project" value="TreeGrafter"/>
</dbReference>
<proteinExistence type="predicted"/>
<evidence type="ECO:0000259" key="4">
    <source>
        <dbReference type="Pfam" id="PF00294"/>
    </source>
</evidence>
<dbReference type="Pfam" id="PF00294">
    <property type="entry name" value="PfkB"/>
    <property type="match status" value="2"/>
</dbReference>
<dbReference type="CDD" id="cd01941">
    <property type="entry name" value="YeiC_kinase_like"/>
    <property type="match status" value="1"/>
</dbReference>
<dbReference type="GO" id="GO:0046872">
    <property type="term" value="F:metal ion binding"/>
    <property type="evidence" value="ECO:0007669"/>
    <property type="project" value="UniProtKB-KW"/>
</dbReference>
<name>A0AAW0K868_QUESU</name>
<organism evidence="5 6">
    <name type="scientific">Quercus suber</name>
    <name type="common">Cork oak</name>
    <dbReference type="NCBI Taxonomy" id="58331"/>
    <lineage>
        <taxon>Eukaryota</taxon>
        <taxon>Viridiplantae</taxon>
        <taxon>Streptophyta</taxon>
        <taxon>Embryophyta</taxon>
        <taxon>Tracheophyta</taxon>
        <taxon>Spermatophyta</taxon>
        <taxon>Magnoliopsida</taxon>
        <taxon>eudicotyledons</taxon>
        <taxon>Gunneridae</taxon>
        <taxon>Pentapetalae</taxon>
        <taxon>rosids</taxon>
        <taxon>fabids</taxon>
        <taxon>Fagales</taxon>
        <taxon>Fagaceae</taxon>
        <taxon>Quercus</taxon>
    </lineage>
</organism>
<feature type="domain" description="Carbohydrate kinase PfkB" evidence="4">
    <location>
        <begin position="45"/>
        <end position="299"/>
    </location>
</feature>
<accession>A0AAW0K868</accession>
<dbReference type="GO" id="GO:0016301">
    <property type="term" value="F:kinase activity"/>
    <property type="evidence" value="ECO:0007669"/>
    <property type="project" value="UniProtKB-KW"/>
</dbReference>
<dbReference type="GO" id="GO:0005737">
    <property type="term" value="C:cytoplasm"/>
    <property type="evidence" value="ECO:0007669"/>
    <property type="project" value="TreeGrafter"/>
</dbReference>
<evidence type="ECO:0000313" key="5">
    <source>
        <dbReference type="EMBL" id="KAK7834674.1"/>
    </source>
</evidence>
<evidence type="ECO:0000256" key="2">
    <source>
        <dbReference type="ARBA" id="ARBA00022723"/>
    </source>
</evidence>
<feature type="domain" description="Carbohydrate kinase PfkB" evidence="4">
    <location>
        <begin position="340"/>
        <end position="391"/>
    </location>
</feature>
<reference evidence="5 6" key="1">
    <citation type="journal article" date="2018" name="Sci. Data">
        <title>The draft genome sequence of cork oak.</title>
        <authorList>
            <person name="Ramos A.M."/>
            <person name="Usie A."/>
            <person name="Barbosa P."/>
            <person name="Barros P.M."/>
            <person name="Capote T."/>
            <person name="Chaves I."/>
            <person name="Simoes F."/>
            <person name="Abreu I."/>
            <person name="Carrasquinho I."/>
            <person name="Faro C."/>
            <person name="Guimaraes J.B."/>
            <person name="Mendonca D."/>
            <person name="Nobrega F."/>
            <person name="Rodrigues L."/>
            <person name="Saibo N.J.M."/>
            <person name="Varela M.C."/>
            <person name="Egas C."/>
            <person name="Matos J."/>
            <person name="Miguel C.M."/>
            <person name="Oliveira M.M."/>
            <person name="Ricardo C.P."/>
            <person name="Goncalves S."/>
        </authorList>
    </citation>
    <scope>NUCLEOTIDE SEQUENCE [LARGE SCALE GENOMIC DNA]</scope>
    <source>
        <strain evidence="6">cv. HL8</strain>
    </source>
</reference>
<dbReference type="PANTHER" id="PTHR42909">
    <property type="entry name" value="ZGC:136858"/>
    <property type="match status" value="1"/>
</dbReference>
<keyword evidence="6" id="KW-1185">Reference proteome</keyword>
<dbReference type="AlphaFoldDB" id="A0AAW0K868"/>
<dbReference type="InterPro" id="IPR011611">
    <property type="entry name" value="PfkB_dom"/>
</dbReference>
<sequence>MIYFMGNIFTLTRCLLVNSLVFLVGFVFCKVLLNGGKVKNGDAEAVIIGGMVLDIHAIPSVPANPRTTTPGKVRYVLGGVARNVAECVSKLGAKPFMISAVGLDMAGKLLLEHWKSAGLSTEGIRKQQDIGTPVVCNILDINGELAAAVASVEAIEKFLTPEWIQQFKYSICSAPILMVDANLIPPALEASCQIAAKSSVPVWFEPVSVAKSRRVASVAKYVTVASPNEDELIAMANALSCANVFPPIERGNKDLTESLFQKLKPAIWLLLEKGIRIIVVTLGSDGVFLCSKGGPSFMNSGLERLKPYGSCEQFYKIVTSSCPPHWCGATDSEKDSHLFAVHFPALPASVVRLTGAGDCLVGGMLASICAGLNLMQSVAVGIAAAKAAVEAETNVPTAFSLASIADDARSVYSAAKVVFNQSML</sequence>